<name>A0A645C568_9ZZZZ</name>
<sequence>MNRPMKSADSRETEAAAIEKSEVASKKLFFKMSVNVVISMFLLGIFLYLV</sequence>
<dbReference type="EMBL" id="VSSQ01024541">
    <property type="protein sequence ID" value="MPM72121.1"/>
    <property type="molecule type" value="Genomic_DNA"/>
</dbReference>
<protein>
    <submittedName>
        <fullName evidence="2">Uncharacterized protein</fullName>
    </submittedName>
</protein>
<dbReference type="AlphaFoldDB" id="A0A645C568"/>
<evidence type="ECO:0000256" key="1">
    <source>
        <dbReference type="SAM" id="Phobius"/>
    </source>
</evidence>
<proteinExistence type="predicted"/>
<gene>
    <name evidence="2" type="ORF">SDC9_119094</name>
</gene>
<comment type="caution">
    <text evidence="2">The sequence shown here is derived from an EMBL/GenBank/DDBJ whole genome shotgun (WGS) entry which is preliminary data.</text>
</comment>
<keyword evidence="1" id="KW-0472">Membrane</keyword>
<feature type="transmembrane region" description="Helical" evidence="1">
    <location>
        <begin position="28"/>
        <end position="49"/>
    </location>
</feature>
<accession>A0A645C568</accession>
<reference evidence="2" key="1">
    <citation type="submission" date="2019-08" db="EMBL/GenBank/DDBJ databases">
        <authorList>
            <person name="Kucharzyk K."/>
            <person name="Murdoch R.W."/>
            <person name="Higgins S."/>
            <person name="Loffler F."/>
        </authorList>
    </citation>
    <scope>NUCLEOTIDE SEQUENCE</scope>
</reference>
<evidence type="ECO:0000313" key="2">
    <source>
        <dbReference type="EMBL" id="MPM72121.1"/>
    </source>
</evidence>
<keyword evidence="1" id="KW-0812">Transmembrane</keyword>
<organism evidence="2">
    <name type="scientific">bioreactor metagenome</name>
    <dbReference type="NCBI Taxonomy" id="1076179"/>
    <lineage>
        <taxon>unclassified sequences</taxon>
        <taxon>metagenomes</taxon>
        <taxon>ecological metagenomes</taxon>
    </lineage>
</organism>
<keyword evidence="1" id="KW-1133">Transmembrane helix</keyword>